<evidence type="ECO:0000313" key="5">
    <source>
        <dbReference type="Proteomes" id="UP000031552"/>
    </source>
</evidence>
<reference evidence="4" key="1">
    <citation type="submission" date="2013-12" db="EMBL/GenBank/DDBJ databases">
        <authorList>
            <person name="Linke B."/>
        </authorList>
    </citation>
    <scope>NUCLEOTIDE SEQUENCE [LARGE SCALE GENOMIC DNA]</scope>
    <source>
        <strain evidence="4">CRIB-18</strain>
    </source>
</reference>
<keyword evidence="5" id="KW-1185">Reference proteome</keyword>
<gene>
    <name evidence="4" type="ORF">CSEC_0481</name>
</gene>
<dbReference type="InterPro" id="IPR000182">
    <property type="entry name" value="GNAT_dom"/>
</dbReference>
<dbReference type="GO" id="GO:0046677">
    <property type="term" value="P:response to antibiotic"/>
    <property type="evidence" value="ECO:0007669"/>
    <property type="project" value="UniProtKB-KW"/>
</dbReference>
<comment type="caution">
    <text evidence="4">The sequence shown here is derived from an EMBL/GenBank/DDBJ whole genome shotgun (WGS) entry which is preliminary data.</text>
</comment>
<protein>
    <submittedName>
        <fullName evidence="4">Acetyltransferase, GNAT family</fullName>
    </submittedName>
</protein>
<dbReference type="SUPFAM" id="SSF55729">
    <property type="entry name" value="Acyl-CoA N-acyltransferases (Nat)"/>
    <property type="match status" value="1"/>
</dbReference>
<evidence type="ECO:0000256" key="2">
    <source>
        <dbReference type="ARBA" id="ARBA00023251"/>
    </source>
</evidence>
<dbReference type="PANTHER" id="PTHR31438:SF1">
    <property type="entry name" value="LYSINE N-ACYLTRANSFERASE C17G9.06C-RELATED"/>
    <property type="match status" value="1"/>
</dbReference>
<dbReference type="EMBL" id="CCEJ010000003">
    <property type="protein sequence ID" value="CDR33318.1"/>
    <property type="molecule type" value="Genomic_DNA"/>
</dbReference>
<reference evidence="4" key="2">
    <citation type="submission" date="2014-09" db="EMBL/GenBank/DDBJ databases">
        <title>Criblamydia sequanensis harbors a mega-plasmid encoding arsenite resistance.</title>
        <authorList>
            <person name="Bertelli C."/>
            <person name="Goesmann A."/>
            <person name="Greub G."/>
        </authorList>
    </citation>
    <scope>NUCLEOTIDE SEQUENCE [LARGE SCALE GENOMIC DNA]</scope>
    <source>
        <strain evidence="4">CRIB-18</strain>
    </source>
</reference>
<organism evidence="4 5">
    <name type="scientific">Candidatus Criblamydia sequanensis CRIB-18</name>
    <dbReference type="NCBI Taxonomy" id="1437425"/>
    <lineage>
        <taxon>Bacteria</taxon>
        <taxon>Pseudomonadati</taxon>
        <taxon>Chlamydiota</taxon>
        <taxon>Chlamydiia</taxon>
        <taxon>Parachlamydiales</taxon>
        <taxon>Candidatus Criblamydiaceae</taxon>
        <taxon>Candidatus Criblamydia</taxon>
    </lineage>
</organism>
<feature type="domain" description="N-acetyltransferase" evidence="3">
    <location>
        <begin position="5"/>
        <end position="172"/>
    </location>
</feature>
<comment type="pathway">
    <text evidence="1">Siderophore biosynthesis.</text>
</comment>
<dbReference type="InterPro" id="IPR019432">
    <property type="entry name" value="Acyltransferase_MbtK/IucB-like"/>
</dbReference>
<evidence type="ECO:0000256" key="1">
    <source>
        <dbReference type="ARBA" id="ARBA00004924"/>
    </source>
</evidence>
<dbReference type="OrthoDB" id="9795206at2"/>
<sequence>MNKSVEFEPLRESHFNLLHKWLNKPHVQAYYSVRSWTLAEVKEKFIPYVNGEKSIKGYIVASSNQPLGYIQSYPLKKYPFKDQDLPAIIVEKAAGIDVFIGEEAKLGQGLGYSIIHTFLEKFIWPNYQYCLADPDIRNVASIRLFKSCGFKEHKTIRSNDALGHQAMYLLFIKGSPLMG</sequence>
<dbReference type="PROSITE" id="PS51186">
    <property type="entry name" value="GNAT"/>
    <property type="match status" value="1"/>
</dbReference>
<dbReference type="eggNOG" id="COG1670">
    <property type="taxonomic scope" value="Bacteria"/>
</dbReference>
<accession>A0A090D142</accession>
<dbReference type="SMART" id="SM01006">
    <property type="entry name" value="AlcB"/>
    <property type="match status" value="1"/>
</dbReference>
<dbReference type="AlphaFoldDB" id="A0A090D142"/>
<dbReference type="RefSeq" id="WP_041016831.1">
    <property type="nucleotide sequence ID" value="NZ_CCEJ010000003.1"/>
</dbReference>
<dbReference type="Pfam" id="PF13523">
    <property type="entry name" value="Acetyltransf_8"/>
    <property type="match status" value="1"/>
</dbReference>
<name>A0A090D142_9BACT</name>
<evidence type="ECO:0000259" key="3">
    <source>
        <dbReference type="PROSITE" id="PS51186"/>
    </source>
</evidence>
<dbReference type="PANTHER" id="PTHR31438">
    <property type="entry name" value="LYSINE N-ACYLTRANSFERASE C17G9.06C-RELATED"/>
    <property type="match status" value="1"/>
</dbReference>
<evidence type="ECO:0000313" key="4">
    <source>
        <dbReference type="EMBL" id="CDR33318.1"/>
    </source>
</evidence>
<keyword evidence="2" id="KW-0046">Antibiotic resistance</keyword>
<dbReference type="GO" id="GO:0016410">
    <property type="term" value="F:N-acyltransferase activity"/>
    <property type="evidence" value="ECO:0007669"/>
    <property type="project" value="TreeGrafter"/>
</dbReference>
<dbReference type="InterPro" id="IPR016181">
    <property type="entry name" value="Acyl_CoA_acyltransferase"/>
</dbReference>
<dbReference type="STRING" id="1437425.CSEC_0481"/>
<dbReference type="Proteomes" id="UP000031552">
    <property type="component" value="Unassembled WGS sequence"/>
</dbReference>
<dbReference type="GO" id="GO:0019290">
    <property type="term" value="P:siderophore biosynthetic process"/>
    <property type="evidence" value="ECO:0007669"/>
    <property type="project" value="InterPro"/>
</dbReference>
<dbReference type="Gene3D" id="3.40.630.30">
    <property type="match status" value="1"/>
</dbReference>
<proteinExistence type="predicted"/>